<evidence type="ECO:0000313" key="3">
    <source>
        <dbReference type="Proteomes" id="UP000614996"/>
    </source>
</evidence>
<organism evidence="2 3">
    <name type="scientific">Actinocatenispora comari</name>
    <dbReference type="NCBI Taxonomy" id="2807577"/>
    <lineage>
        <taxon>Bacteria</taxon>
        <taxon>Bacillati</taxon>
        <taxon>Actinomycetota</taxon>
        <taxon>Actinomycetes</taxon>
        <taxon>Micromonosporales</taxon>
        <taxon>Micromonosporaceae</taxon>
        <taxon>Actinocatenispora</taxon>
    </lineage>
</organism>
<comment type="caution">
    <text evidence="2">The sequence shown here is derived from an EMBL/GenBank/DDBJ whole genome shotgun (WGS) entry which is preliminary data.</text>
</comment>
<evidence type="ECO:0008006" key="4">
    <source>
        <dbReference type="Google" id="ProtNLM"/>
    </source>
</evidence>
<evidence type="ECO:0000313" key="2">
    <source>
        <dbReference type="EMBL" id="GIL31342.1"/>
    </source>
</evidence>
<keyword evidence="3" id="KW-1185">Reference proteome</keyword>
<dbReference type="AlphaFoldDB" id="A0A8J4END5"/>
<dbReference type="EMBL" id="BOPO01000133">
    <property type="protein sequence ID" value="GIL31342.1"/>
    <property type="molecule type" value="Genomic_DNA"/>
</dbReference>
<gene>
    <name evidence="2" type="ORF">NUM_65960</name>
</gene>
<sequence>MRHPALRLPAAAAAALLAAAVPAAALAAPPTAVQSWTSDLADGQQVNTEYSGGALRIHHTGWHPASSGGGGYASEILPAHTLSAPADTVHATAVARTPNGTTVTLEVRGRSSDGRWTGWQPGTDAHFDTAVRQVQARVTLTTTITRTPVVQRIRAEARNSGESARAPRAAATAHVFATREGLVGGTTANGHVITKNDHFVALPSGRGLSPKGSDDYSVHVCNPATGTCLDQPVWDVGPWNTHDDYWSPPASRERWQDLPQGTPEAQAAYDDGYNGGKDEFGRSVANPAGIDLADGTFADLGLSDNGYVDVSFLWTG</sequence>
<proteinExistence type="predicted"/>
<protein>
    <recommendedName>
        <fullName evidence="4">Secreted protein</fullName>
    </recommendedName>
</protein>
<accession>A0A8J4END5</accession>
<dbReference type="Proteomes" id="UP000614996">
    <property type="component" value="Unassembled WGS sequence"/>
</dbReference>
<reference evidence="3" key="1">
    <citation type="journal article" date="2021" name="Int. J. Syst. Evol. Microbiol.">
        <title>Actinocatenispora comari sp. nov., an endophytic actinomycete isolated from aerial parts of Comarum salesowianum.</title>
        <authorList>
            <person name="Oyunbileg N."/>
            <person name="Iizaka Y."/>
            <person name="Hamada M."/>
            <person name="Davaapurev B.O."/>
            <person name="Fukumoto A."/>
            <person name="Tsetseg B."/>
            <person name="Kato F."/>
            <person name="Tamura T."/>
            <person name="Batkhuu J."/>
            <person name="Anzai Y."/>
        </authorList>
    </citation>
    <scope>NUCLEOTIDE SEQUENCE [LARGE SCALE GENOMIC DNA]</scope>
    <source>
        <strain evidence="3">NUM-2625</strain>
    </source>
</reference>
<evidence type="ECO:0000256" key="1">
    <source>
        <dbReference type="SAM" id="SignalP"/>
    </source>
</evidence>
<feature type="signal peptide" evidence="1">
    <location>
        <begin position="1"/>
        <end position="27"/>
    </location>
</feature>
<dbReference type="RefSeq" id="WP_207128909.1">
    <property type="nucleotide sequence ID" value="NZ_BOPO01000133.1"/>
</dbReference>
<keyword evidence="1" id="KW-0732">Signal</keyword>
<name>A0A8J4END5_9ACTN</name>
<feature type="chain" id="PRO_5035234907" description="Secreted protein" evidence="1">
    <location>
        <begin position="28"/>
        <end position="316"/>
    </location>
</feature>